<dbReference type="Proteomes" id="UP001621418">
    <property type="component" value="Chromosome"/>
</dbReference>
<sequence length="392" mass="39717">MRVLVAPDKFKGSLTAAEVADRLAEGLASAGVDSHRMPLADGGDGSVDAAIAAGFAAHPVTVAGAAGTPRYGRIAVAGGTAVVEVAGTCGFATLPSGRLLPLDASSLGMGQAISQALRFRPRRLVLALGGSASTDGGMGLLAALGFTFVDANGRQLRACGRNAARVHTVDCSRAVRLTGVDIVIASDVTNPLLGPDGAAAVYGPQKGATDAEVAFLDAALKNLVRAFGRSGYPDAMAVAAAAGAGSAGGIGFAALLLGGTIVSGAEFFLELFEFDRHLPGFDLVITGEGSIDEQTANGKLPAVLARRAHPVPVVAVAGRSTLSPDRWDAAGFTGIYSLGDYTIRDTAGDPELTRQLLTRIGRQIGRATAVSAVPVARPSNSGRARREDARHG</sequence>
<dbReference type="InterPro" id="IPR036129">
    <property type="entry name" value="Glycerate_kinase_sf"/>
</dbReference>
<name>A0ABZ1MZH4_9NOCA</name>
<dbReference type="InterPro" id="IPR018197">
    <property type="entry name" value="Glycerate_kinase_RE-like"/>
</dbReference>
<dbReference type="PANTHER" id="PTHR21599:SF0">
    <property type="entry name" value="GLYCERATE KINASE"/>
    <property type="match status" value="1"/>
</dbReference>
<organism evidence="6 7">
    <name type="scientific">Nocardia salmonicida</name>
    <dbReference type="NCBI Taxonomy" id="53431"/>
    <lineage>
        <taxon>Bacteria</taxon>
        <taxon>Bacillati</taxon>
        <taxon>Actinomycetota</taxon>
        <taxon>Actinomycetes</taxon>
        <taxon>Mycobacteriales</taxon>
        <taxon>Nocardiaceae</taxon>
        <taxon>Nocardia</taxon>
    </lineage>
</organism>
<evidence type="ECO:0000256" key="4">
    <source>
        <dbReference type="PIRNR" id="PIRNR006078"/>
    </source>
</evidence>
<keyword evidence="7" id="KW-1185">Reference proteome</keyword>
<reference evidence="6 7" key="1">
    <citation type="submission" date="2022-10" db="EMBL/GenBank/DDBJ databases">
        <title>The complete genomes of actinobacterial strains from the NBC collection.</title>
        <authorList>
            <person name="Joergensen T.S."/>
            <person name="Alvarez Arevalo M."/>
            <person name="Sterndorff E.B."/>
            <person name="Faurdal D."/>
            <person name="Vuksanovic O."/>
            <person name="Mourched A.-S."/>
            <person name="Charusanti P."/>
            <person name="Shaw S."/>
            <person name="Blin K."/>
            <person name="Weber T."/>
        </authorList>
    </citation>
    <scope>NUCLEOTIDE SEQUENCE [LARGE SCALE GENOMIC DNA]</scope>
    <source>
        <strain evidence="6 7">NBC_01413</strain>
    </source>
</reference>
<comment type="similarity">
    <text evidence="1 4">Belongs to the glycerate kinase type-1 family.</text>
</comment>
<dbReference type="Gene3D" id="3.90.1510.10">
    <property type="entry name" value="Glycerate kinase, domain 2"/>
    <property type="match status" value="1"/>
</dbReference>
<dbReference type="PANTHER" id="PTHR21599">
    <property type="entry name" value="GLYCERATE KINASE"/>
    <property type="match status" value="1"/>
</dbReference>
<proteinExistence type="inferred from homology"/>
<evidence type="ECO:0000313" key="6">
    <source>
        <dbReference type="EMBL" id="WTY33100.1"/>
    </source>
</evidence>
<gene>
    <name evidence="6" type="ORF">OG308_17195</name>
</gene>
<dbReference type="GO" id="GO:0016301">
    <property type="term" value="F:kinase activity"/>
    <property type="evidence" value="ECO:0007669"/>
    <property type="project" value="UniProtKB-KW"/>
</dbReference>
<evidence type="ECO:0000256" key="1">
    <source>
        <dbReference type="ARBA" id="ARBA00006284"/>
    </source>
</evidence>
<dbReference type="RefSeq" id="WP_328661733.1">
    <property type="nucleotide sequence ID" value="NZ_CP108014.1"/>
</dbReference>
<evidence type="ECO:0000256" key="3">
    <source>
        <dbReference type="ARBA" id="ARBA00022777"/>
    </source>
</evidence>
<evidence type="ECO:0000256" key="2">
    <source>
        <dbReference type="ARBA" id="ARBA00022679"/>
    </source>
</evidence>
<accession>A0ABZ1MZH4</accession>
<evidence type="ECO:0000313" key="7">
    <source>
        <dbReference type="Proteomes" id="UP001621418"/>
    </source>
</evidence>
<dbReference type="PIRSF" id="PIRSF006078">
    <property type="entry name" value="GlxK"/>
    <property type="match status" value="1"/>
</dbReference>
<dbReference type="EMBL" id="CP109527">
    <property type="protein sequence ID" value="WTY33100.1"/>
    <property type="molecule type" value="Genomic_DNA"/>
</dbReference>
<dbReference type="InterPro" id="IPR004381">
    <property type="entry name" value="Glycerate_kinase"/>
</dbReference>
<keyword evidence="2 4" id="KW-0808">Transferase</keyword>
<dbReference type="SUPFAM" id="SSF110738">
    <property type="entry name" value="Glycerate kinase I"/>
    <property type="match status" value="1"/>
</dbReference>
<dbReference type="Pfam" id="PF02595">
    <property type="entry name" value="Gly_kinase"/>
    <property type="match status" value="1"/>
</dbReference>
<protein>
    <submittedName>
        <fullName evidence="6">Glycerate kinase</fullName>
    </submittedName>
</protein>
<keyword evidence="3 4" id="KW-0418">Kinase</keyword>
<dbReference type="InterPro" id="IPR018193">
    <property type="entry name" value="Glyc_kinase_flavodox-like_fold"/>
</dbReference>
<feature type="region of interest" description="Disordered" evidence="5">
    <location>
        <begin position="373"/>
        <end position="392"/>
    </location>
</feature>
<dbReference type="Gene3D" id="3.40.50.10350">
    <property type="entry name" value="Glycerate kinase, domain 1"/>
    <property type="match status" value="1"/>
</dbReference>
<dbReference type="GeneID" id="91375890"/>
<evidence type="ECO:0000256" key="5">
    <source>
        <dbReference type="SAM" id="MobiDB-lite"/>
    </source>
</evidence>
<dbReference type="NCBIfam" id="TIGR00045">
    <property type="entry name" value="glycerate kinase"/>
    <property type="match status" value="1"/>
</dbReference>